<dbReference type="SUPFAM" id="SSF53756">
    <property type="entry name" value="UDP-Glycosyltransferase/glycogen phosphorylase"/>
    <property type="match status" value="1"/>
</dbReference>
<dbReference type="PANTHER" id="PTHR46401:SF2">
    <property type="entry name" value="GLYCOSYLTRANSFERASE WBBK-RELATED"/>
    <property type="match status" value="1"/>
</dbReference>
<accession>A0A2V4TTX1</accession>
<dbReference type="CDD" id="cd03809">
    <property type="entry name" value="GT4_MtfB-like"/>
    <property type="match status" value="1"/>
</dbReference>
<dbReference type="RefSeq" id="WP_110857001.1">
    <property type="nucleotide sequence ID" value="NZ_QJSQ01000029.1"/>
</dbReference>
<dbReference type="PANTHER" id="PTHR46401">
    <property type="entry name" value="GLYCOSYLTRANSFERASE WBBK-RELATED"/>
    <property type="match status" value="1"/>
</dbReference>
<organism evidence="4 5">
    <name type="scientific">Paraburkholderia silvatlantica</name>
    <dbReference type="NCBI Taxonomy" id="321895"/>
    <lineage>
        <taxon>Bacteria</taxon>
        <taxon>Pseudomonadati</taxon>
        <taxon>Pseudomonadota</taxon>
        <taxon>Betaproteobacteria</taxon>
        <taxon>Burkholderiales</taxon>
        <taxon>Burkholderiaceae</taxon>
        <taxon>Paraburkholderia</taxon>
    </lineage>
</organism>
<dbReference type="Pfam" id="PF13439">
    <property type="entry name" value="Glyco_transf_4"/>
    <property type="match status" value="1"/>
</dbReference>
<evidence type="ECO:0000259" key="2">
    <source>
        <dbReference type="Pfam" id="PF00534"/>
    </source>
</evidence>
<dbReference type="Proteomes" id="UP000247772">
    <property type="component" value="Unassembled WGS sequence"/>
</dbReference>
<dbReference type="GO" id="GO:0009103">
    <property type="term" value="P:lipopolysaccharide biosynthetic process"/>
    <property type="evidence" value="ECO:0007669"/>
    <property type="project" value="TreeGrafter"/>
</dbReference>
<dbReference type="EMBL" id="QJSQ01000029">
    <property type="protein sequence ID" value="PYE16591.1"/>
    <property type="molecule type" value="Genomic_DNA"/>
</dbReference>
<dbReference type="Gene3D" id="3.40.50.2000">
    <property type="entry name" value="Glycogen Phosphorylase B"/>
    <property type="match status" value="2"/>
</dbReference>
<evidence type="ECO:0000313" key="4">
    <source>
        <dbReference type="EMBL" id="PYE16591.1"/>
    </source>
</evidence>
<feature type="domain" description="Glycosyl transferase family 1" evidence="2">
    <location>
        <begin position="260"/>
        <end position="410"/>
    </location>
</feature>
<sequence>MFERTLVVGIDGLNLALPKGTGVATYAKNLADNIQAIGWTTSTLYGVPVSRRGKELLREVQFFDCLDGAGRKSTGFGRAIALTKEAFRAPLGYHADRIPVSGRVEAARFISRLPNKSTIYNIEDLFLLARRYFRRHRRFLTVDFDGSIDVMHWTYPMPIKVRNVPNIYTIHDLVPLKLPYTTLDNKRYYFRLIAGCIQNGDRICTVSERSKEDIVDLFGVDRNSVTNTYQAVKTRHSDVSNDSSATGAIASSVYGLEPGSYFLFYGAIEPKKNVGRLIEAYLLASPKAHLVIVGNVAWKANEEMQFITSMLKQNPALARRVRIYDYAPREFLLDMVKAAKAVVFPSLYEGFGLPVLEAMQLGTPTLCSTGGSLPEIAGNASVMVDPYDVRSIAQGLQQLDSDDALRRRLRALGMQRADRFSSSAYRDRLRALYASVLRQP</sequence>
<dbReference type="OrthoDB" id="433681at2"/>
<protein>
    <submittedName>
        <fullName evidence="4">Glycosyltransferase involved in cell wall biosynthesis</fullName>
    </submittedName>
</protein>
<keyword evidence="1 4" id="KW-0808">Transferase</keyword>
<evidence type="ECO:0000259" key="3">
    <source>
        <dbReference type="Pfam" id="PF13439"/>
    </source>
</evidence>
<dbReference type="InterPro" id="IPR028098">
    <property type="entry name" value="Glyco_trans_4-like_N"/>
</dbReference>
<dbReference type="AlphaFoldDB" id="A0A2V4TTX1"/>
<evidence type="ECO:0000313" key="5">
    <source>
        <dbReference type="Proteomes" id="UP000247772"/>
    </source>
</evidence>
<evidence type="ECO:0000256" key="1">
    <source>
        <dbReference type="ARBA" id="ARBA00022679"/>
    </source>
</evidence>
<dbReference type="InterPro" id="IPR001296">
    <property type="entry name" value="Glyco_trans_1"/>
</dbReference>
<dbReference type="Pfam" id="PF00534">
    <property type="entry name" value="Glycos_transf_1"/>
    <property type="match status" value="1"/>
</dbReference>
<name>A0A2V4TTX1_9BURK</name>
<dbReference type="GO" id="GO:0016757">
    <property type="term" value="F:glycosyltransferase activity"/>
    <property type="evidence" value="ECO:0007669"/>
    <property type="project" value="InterPro"/>
</dbReference>
<gene>
    <name evidence="4" type="ORF">C7410_12932</name>
</gene>
<comment type="caution">
    <text evidence="4">The sequence shown here is derived from an EMBL/GenBank/DDBJ whole genome shotgun (WGS) entry which is preliminary data.</text>
</comment>
<feature type="domain" description="Glycosyltransferase subfamily 4-like N-terminal" evidence="3">
    <location>
        <begin position="129"/>
        <end position="226"/>
    </location>
</feature>
<proteinExistence type="predicted"/>
<reference evidence="4 5" key="1">
    <citation type="submission" date="2018-06" db="EMBL/GenBank/DDBJ databases">
        <title>Genomic Encyclopedia of Type Strains, Phase IV (KMG-V): Genome sequencing to study the core and pangenomes of soil and plant-associated prokaryotes.</title>
        <authorList>
            <person name="Whitman W."/>
        </authorList>
    </citation>
    <scope>NUCLEOTIDE SEQUENCE [LARGE SCALE GENOMIC DNA]</scope>
    <source>
        <strain evidence="4 5">SRCL-318</strain>
    </source>
</reference>